<protein>
    <submittedName>
        <fullName evidence="1">Coat protein</fullName>
    </submittedName>
</protein>
<name>Q6JE39_9BROM</name>
<dbReference type="EMBL" id="AY500238">
    <property type="protein sequence ID" value="AAS86441.1"/>
    <property type="molecule type" value="Genomic_RNA"/>
</dbReference>
<sequence>MSNAFCASCGLRSHVGNCPPRRKASPGQKNRTRIYALERKRANVRVPPGTTLNPKFFAQFSGYNAEECDLLDDVINAIPSVSVSAASQKRVTEAQLVVGDPLKGIQGPCTHMGDATITARTGGVRGFYMALDALLTGIPDATRLKSLVMHITFLSDGGVLGLNTERSDQYVEPNPLKRKRFEKESPFWAQILFPDNVKLSDVKNYAIMIKFDSDYSANTPLYTRECWVNHYQLPSAVIPEEAFARK</sequence>
<dbReference type="RefSeq" id="YP_054425.1">
    <property type="nucleotide sequence ID" value="NC_006066.1"/>
</dbReference>
<dbReference type="KEGG" id="vg:2943479"/>
<evidence type="ECO:0000313" key="2">
    <source>
        <dbReference type="Proteomes" id="UP000204108"/>
    </source>
</evidence>
<dbReference type="GO" id="GO:0003723">
    <property type="term" value="F:RNA binding"/>
    <property type="evidence" value="ECO:0007669"/>
    <property type="project" value="InterPro"/>
</dbReference>
<dbReference type="InterPro" id="IPR002681">
    <property type="entry name" value="Coat_Ilarvirus"/>
</dbReference>
<evidence type="ECO:0000313" key="1">
    <source>
        <dbReference type="EMBL" id="AAS86441.1"/>
    </source>
</evidence>
<accession>Q6JE39</accession>
<dbReference type="Pfam" id="PF01787">
    <property type="entry name" value="Ilar_coat"/>
    <property type="match status" value="1"/>
</dbReference>
<keyword evidence="1" id="KW-0167">Capsid protein</keyword>
<dbReference type="Proteomes" id="UP000204108">
    <property type="component" value="Genome"/>
</dbReference>
<keyword evidence="2" id="KW-1185">Reference proteome</keyword>
<reference evidence="1 2" key="1">
    <citation type="journal article" date="2006" name="Arch. Virol.">
        <title>The complete sequence of the genome of Humulus japonicus latent virus.</title>
        <authorList>
            <person name="Scott S.W."/>
            <person name="Zimmerman M.T."/>
        </authorList>
    </citation>
    <scope>NUCLEOTIDE SEQUENCE [LARGE SCALE GENOMIC DNA]</scope>
</reference>
<dbReference type="GO" id="GO:0019028">
    <property type="term" value="C:viral capsid"/>
    <property type="evidence" value="ECO:0007669"/>
    <property type="project" value="UniProtKB-KW"/>
</dbReference>
<proteinExistence type="predicted"/>
<organism evidence="1 2">
    <name type="scientific">Humulus japonicus latent virus</name>
    <dbReference type="NCBI Taxonomy" id="269213"/>
    <lineage>
        <taxon>Viruses</taxon>
        <taxon>Riboviria</taxon>
        <taxon>Orthornavirae</taxon>
        <taxon>Kitrinoviricota</taxon>
        <taxon>Alsuviricetes</taxon>
        <taxon>Martellivirales</taxon>
        <taxon>Bromoviridae</taxon>
        <taxon>Ilarvirus</taxon>
        <taxon>Ilarvirus HJLV</taxon>
    </lineage>
</organism>
<keyword evidence="1" id="KW-0946">Virion</keyword>
<dbReference type="GeneID" id="2943479"/>